<keyword evidence="2" id="KW-1185">Reference proteome</keyword>
<evidence type="ECO:0000313" key="2">
    <source>
        <dbReference type="Proteomes" id="UP000024635"/>
    </source>
</evidence>
<accession>A0A016S111</accession>
<dbReference type="EMBL" id="JARK01001655">
    <property type="protein sequence ID" value="EYB84318.1"/>
    <property type="molecule type" value="Genomic_DNA"/>
</dbReference>
<protein>
    <submittedName>
        <fullName evidence="1">Uncharacterized protein</fullName>
    </submittedName>
</protein>
<dbReference type="Proteomes" id="UP000024635">
    <property type="component" value="Unassembled WGS sequence"/>
</dbReference>
<reference evidence="2" key="1">
    <citation type="journal article" date="2015" name="Nat. Genet.">
        <title>The genome and transcriptome of the zoonotic hookworm Ancylostoma ceylanicum identify infection-specific gene families.</title>
        <authorList>
            <person name="Schwarz E.M."/>
            <person name="Hu Y."/>
            <person name="Antoshechkin I."/>
            <person name="Miller M.M."/>
            <person name="Sternberg P.W."/>
            <person name="Aroian R.V."/>
        </authorList>
    </citation>
    <scope>NUCLEOTIDE SEQUENCE</scope>
    <source>
        <strain evidence="2">HY135</strain>
    </source>
</reference>
<name>A0A016S111_9BILA</name>
<comment type="caution">
    <text evidence="1">The sequence shown here is derived from an EMBL/GenBank/DDBJ whole genome shotgun (WGS) entry which is preliminary data.</text>
</comment>
<evidence type="ECO:0000313" key="1">
    <source>
        <dbReference type="EMBL" id="EYB84318.1"/>
    </source>
</evidence>
<gene>
    <name evidence="1" type="primary">Acey_s0319.g2374</name>
    <name evidence="1" type="ORF">Y032_0319g2374</name>
</gene>
<dbReference type="AlphaFoldDB" id="A0A016S111"/>
<proteinExistence type="predicted"/>
<sequence>MLNTAEMGMLRWECGFSRRDKVPYEYIRTMTQSAPIQLKLRAQRLRWYGRVMRRTPSHRTRQAMEMNVDGKRPRCVPKKRWKLAIRKDMMEVGVTMDDT</sequence>
<dbReference type="OrthoDB" id="1303839at2759"/>
<organism evidence="1 2">
    <name type="scientific">Ancylostoma ceylanicum</name>
    <dbReference type="NCBI Taxonomy" id="53326"/>
    <lineage>
        <taxon>Eukaryota</taxon>
        <taxon>Metazoa</taxon>
        <taxon>Ecdysozoa</taxon>
        <taxon>Nematoda</taxon>
        <taxon>Chromadorea</taxon>
        <taxon>Rhabditida</taxon>
        <taxon>Rhabditina</taxon>
        <taxon>Rhabditomorpha</taxon>
        <taxon>Strongyloidea</taxon>
        <taxon>Ancylostomatidae</taxon>
        <taxon>Ancylostomatinae</taxon>
        <taxon>Ancylostoma</taxon>
    </lineage>
</organism>
<dbReference type="STRING" id="53326.A0A016S111"/>